<evidence type="ECO:0000256" key="1">
    <source>
        <dbReference type="SAM" id="MobiDB-lite"/>
    </source>
</evidence>
<feature type="region of interest" description="Disordered" evidence="1">
    <location>
        <begin position="1"/>
        <end position="67"/>
    </location>
</feature>
<keyword evidence="3" id="KW-1185">Reference proteome</keyword>
<feature type="compositionally biased region" description="Basic and acidic residues" evidence="1">
    <location>
        <begin position="1"/>
        <end position="11"/>
    </location>
</feature>
<evidence type="ECO:0000313" key="3">
    <source>
        <dbReference type="Proteomes" id="UP001244552"/>
    </source>
</evidence>
<feature type="compositionally biased region" description="Basic and acidic residues" evidence="1">
    <location>
        <begin position="32"/>
        <end position="54"/>
    </location>
</feature>
<dbReference type="Proteomes" id="UP001244552">
    <property type="component" value="Unassembled WGS sequence"/>
</dbReference>
<comment type="caution">
    <text evidence="2">The sequence shown here is derived from an EMBL/GenBank/DDBJ whole genome shotgun (WGS) entry which is preliminary data.</text>
</comment>
<protein>
    <recommendedName>
        <fullName evidence="4">Stress-induced protein</fullName>
    </recommendedName>
</protein>
<dbReference type="RefSeq" id="WP_209983859.1">
    <property type="nucleotide sequence ID" value="NZ_JAGINO010000012.1"/>
</dbReference>
<accession>A0ABU0MMQ3</accession>
<reference evidence="2 3" key="1">
    <citation type="submission" date="2023-07" db="EMBL/GenBank/DDBJ databases">
        <title>Genomic Encyclopedia of Type Strains, Phase IV (KMG-IV): sequencing the most valuable type-strain genomes for metagenomic binning, comparative biology and taxonomic classification.</title>
        <authorList>
            <person name="Goeker M."/>
        </authorList>
    </citation>
    <scope>NUCLEOTIDE SEQUENCE [LARGE SCALE GENOMIC DNA]</scope>
    <source>
        <strain evidence="2 3">DSM 19922</strain>
    </source>
</reference>
<name>A0ABU0MMQ3_9PROT</name>
<evidence type="ECO:0000313" key="2">
    <source>
        <dbReference type="EMBL" id="MDQ0534746.1"/>
    </source>
</evidence>
<dbReference type="EMBL" id="JAUSVU010000013">
    <property type="protein sequence ID" value="MDQ0534746.1"/>
    <property type="molecule type" value="Genomic_DNA"/>
</dbReference>
<gene>
    <name evidence="2" type="ORF">QO018_003623</name>
</gene>
<sequence length="67" mass="6919">MSDGKKNRNPDGIKPANQGDQQSAGTGAHATHAREAGAETADNKAKGKEAREAGYGKGNTRPEGSRN</sequence>
<evidence type="ECO:0008006" key="4">
    <source>
        <dbReference type="Google" id="ProtNLM"/>
    </source>
</evidence>
<proteinExistence type="predicted"/>
<organism evidence="2 3">
    <name type="scientific">Azospirillum picis</name>
    <dbReference type="NCBI Taxonomy" id="488438"/>
    <lineage>
        <taxon>Bacteria</taxon>
        <taxon>Pseudomonadati</taxon>
        <taxon>Pseudomonadota</taxon>
        <taxon>Alphaproteobacteria</taxon>
        <taxon>Rhodospirillales</taxon>
        <taxon>Azospirillaceae</taxon>
        <taxon>Azospirillum</taxon>
    </lineage>
</organism>